<keyword evidence="4" id="KW-0566">Pantothenate biosynthesis</keyword>
<comment type="caution">
    <text evidence="7">The sequence shown here is derived from an EMBL/GenBank/DDBJ whole genome shotgun (WGS) entry which is preliminary data.</text>
</comment>
<dbReference type="InterPro" id="IPR051402">
    <property type="entry name" value="KPR-Related"/>
</dbReference>
<feature type="domain" description="Ketopantoate reductase N-terminal" evidence="5">
    <location>
        <begin position="3"/>
        <end position="150"/>
    </location>
</feature>
<dbReference type="GO" id="GO:0015940">
    <property type="term" value="P:pantothenate biosynthetic process"/>
    <property type="evidence" value="ECO:0007669"/>
    <property type="project" value="UniProtKB-UniPathway"/>
</dbReference>
<dbReference type="Gene3D" id="3.40.50.720">
    <property type="entry name" value="NAD(P)-binding Rossmann-like Domain"/>
    <property type="match status" value="1"/>
</dbReference>
<dbReference type="InterPro" id="IPR013332">
    <property type="entry name" value="KPR_N"/>
</dbReference>
<dbReference type="SUPFAM" id="SSF48179">
    <property type="entry name" value="6-phosphogluconate dehydrogenase C-terminal domain-like"/>
    <property type="match status" value="1"/>
</dbReference>
<evidence type="ECO:0000313" key="8">
    <source>
        <dbReference type="Proteomes" id="UP000656813"/>
    </source>
</evidence>
<evidence type="ECO:0000256" key="2">
    <source>
        <dbReference type="ARBA" id="ARBA00022857"/>
    </source>
</evidence>
<evidence type="ECO:0000259" key="6">
    <source>
        <dbReference type="Pfam" id="PF08546"/>
    </source>
</evidence>
<dbReference type="Pfam" id="PF02558">
    <property type="entry name" value="ApbA"/>
    <property type="match status" value="1"/>
</dbReference>
<comment type="pathway">
    <text evidence="4">Cofactor biosynthesis; (R)-pantothenate biosynthesis; (R)-pantoate from 3-methyl-2-oxobutanoate: step 2/2.</text>
</comment>
<keyword evidence="2 4" id="KW-0521">NADP</keyword>
<dbReference type="AlphaFoldDB" id="A0A8J2ZZR8"/>
<evidence type="ECO:0000256" key="4">
    <source>
        <dbReference type="RuleBase" id="RU362068"/>
    </source>
</evidence>
<dbReference type="Proteomes" id="UP000656813">
    <property type="component" value="Unassembled WGS sequence"/>
</dbReference>
<evidence type="ECO:0000313" key="7">
    <source>
        <dbReference type="EMBL" id="GGH87002.1"/>
    </source>
</evidence>
<dbReference type="InterPro" id="IPR003710">
    <property type="entry name" value="ApbA"/>
</dbReference>
<dbReference type="NCBIfam" id="TIGR00745">
    <property type="entry name" value="apbA_panE"/>
    <property type="match status" value="1"/>
</dbReference>
<dbReference type="GO" id="GO:0005737">
    <property type="term" value="C:cytoplasm"/>
    <property type="evidence" value="ECO:0007669"/>
    <property type="project" value="TreeGrafter"/>
</dbReference>
<dbReference type="GO" id="GO:0008677">
    <property type="term" value="F:2-dehydropantoate 2-reductase activity"/>
    <property type="evidence" value="ECO:0007669"/>
    <property type="project" value="UniProtKB-EC"/>
</dbReference>
<dbReference type="Gene3D" id="1.10.1040.10">
    <property type="entry name" value="N-(1-d-carboxylethyl)-l-norvaline Dehydrogenase, domain 2"/>
    <property type="match status" value="1"/>
</dbReference>
<organism evidence="7 8">
    <name type="scientific">Pullulanibacillus pueri</name>
    <dbReference type="NCBI Taxonomy" id="1437324"/>
    <lineage>
        <taxon>Bacteria</taxon>
        <taxon>Bacillati</taxon>
        <taxon>Bacillota</taxon>
        <taxon>Bacilli</taxon>
        <taxon>Bacillales</taxon>
        <taxon>Sporolactobacillaceae</taxon>
        <taxon>Pullulanibacillus</taxon>
    </lineage>
</organism>
<dbReference type="RefSeq" id="WP_188498772.1">
    <property type="nucleotide sequence ID" value="NZ_BMFV01000036.1"/>
</dbReference>
<dbReference type="SUPFAM" id="SSF51735">
    <property type="entry name" value="NAD(P)-binding Rossmann-fold domains"/>
    <property type="match status" value="1"/>
</dbReference>
<dbReference type="EC" id="1.1.1.169" evidence="4"/>
<reference evidence="7" key="2">
    <citation type="submission" date="2020-09" db="EMBL/GenBank/DDBJ databases">
        <authorList>
            <person name="Sun Q."/>
            <person name="Zhou Y."/>
        </authorList>
    </citation>
    <scope>NUCLEOTIDE SEQUENCE</scope>
    <source>
        <strain evidence="7">CGMCC 1.12777</strain>
    </source>
</reference>
<comment type="function">
    <text evidence="4">Catalyzes the NADPH-dependent reduction of ketopantoate into pantoic acid.</text>
</comment>
<dbReference type="PANTHER" id="PTHR21708">
    <property type="entry name" value="PROBABLE 2-DEHYDROPANTOATE 2-REDUCTASE"/>
    <property type="match status" value="1"/>
</dbReference>
<sequence length="313" mass="34489">MKIVVLGAGALGSYFGLRMHEIGHEITFLVREGRAQQLKENGLKIMSPKGDLSWKTPHYCVDVSEIEACDLLVVGLKGYHLQGASEQLRQLADKGATVLPVLNGIEHLKILQDIFGEDRVLGGIAYIIATLNEAGHVVHTGDQHAFLYGMIDKGAKDTLAQRVCAELSQSAGDVNLDLAESEFIYKEMWKKYVFISAFSGVTTTSRLPIGPIRNTPETLELGKKVVEEMVALAEAYDVHIDDGVEETMTKLLYGFPDEATSSMHQDFRNQRPLEVDALFGAALRMGRAKGLALPHVETLHALLKPYEYPQGKK</sequence>
<evidence type="ECO:0000256" key="3">
    <source>
        <dbReference type="ARBA" id="ARBA00023002"/>
    </source>
</evidence>
<keyword evidence="3 4" id="KW-0560">Oxidoreductase</keyword>
<proteinExistence type="inferred from homology"/>
<evidence type="ECO:0000259" key="5">
    <source>
        <dbReference type="Pfam" id="PF02558"/>
    </source>
</evidence>
<dbReference type="PANTHER" id="PTHR21708:SF26">
    <property type="entry name" value="2-DEHYDROPANTOATE 2-REDUCTASE"/>
    <property type="match status" value="1"/>
</dbReference>
<dbReference type="EMBL" id="BMFV01000036">
    <property type="protein sequence ID" value="GGH87002.1"/>
    <property type="molecule type" value="Genomic_DNA"/>
</dbReference>
<evidence type="ECO:0000256" key="1">
    <source>
        <dbReference type="ARBA" id="ARBA00007870"/>
    </source>
</evidence>
<dbReference type="InterPro" id="IPR013328">
    <property type="entry name" value="6PGD_dom2"/>
</dbReference>
<dbReference type="InterPro" id="IPR013752">
    <property type="entry name" value="KPA_reductase"/>
</dbReference>
<dbReference type="Pfam" id="PF08546">
    <property type="entry name" value="ApbA_C"/>
    <property type="match status" value="1"/>
</dbReference>
<comment type="similarity">
    <text evidence="1 4">Belongs to the ketopantoate reductase family.</text>
</comment>
<gene>
    <name evidence="7" type="ORF">GCM10007096_36010</name>
</gene>
<protein>
    <recommendedName>
        <fullName evidence="4">2-dehydropantoate 2-reductase</fullName>
        <ecNumber evidence="4">1.1.1.169</ecNumber>
    </recommendedName>
    <alternativeName>
        <fullName evidence="4">Ketopantoate reductase</fullName>
    </alternativeName>
</protein>
<reference evidence="7" key="1">
    <citation type="journal article" date="2014" name="Int. J. Syst. Evol. Microbiol.">
        <title>Complete genome sequence of Corynebacterium casei LMG S-19264T (=DSM 44701T), isolated from a smear-ripened cheese.</title>
        <authorList>
            <consortium name="US DOE Joint Genome Institute (JGI-PGF)"/>
            <person name="Walter F."/>
            <person name="Albersmeier A."/>
            <person name="Kalinowski J."/>
            <person name="Ruckert C."/>
        </authorList>
    </citation>
    <scope>NUCLEOTIDE SEQUENCE</scope>
    <source>
        <strain evidence="7">CGMCC 1.12777</strain>
    </source>
</reference>
<dbReference type="InterPro" id="IPR036291">
    <property type="entry name" value="NAD(P)-bd_dom_sf"/>
</dbReference>
<dbReference type="InterPro" id="IPR008927">
    <property type="entry name" value="6-PGluconate_DH-like_C_sf"/>
</dbReference>
<name>A0A8J2ZZR8_9BACL</name>
<dbReference type="UniPathway" id="UPA00028">
    <property type="reaction ID" value="UER00004"/>
</dbReference>
<dbReference type="FunFam" id="1.10.1040.10:FF:000017">
    <property type="entry name" value="2-dehydropantoate 2-reductase"/>
    <property type="match status" value="1"/>
</dbReference>
<comment type="catalytic activity">
    <reaction evidence="4">
        <text>(R)-pantoate + NADP(+) = 2-dehydropantoate + NADPH + H(+)</text>
        <dbReference type="Rhea" id="RHEA:16233"/>
        <dbReference type="ChEBI" id="CHEBI:11561"/>
        <dbReference type="ChEBI" id="CHEBI:15378"/>
        <dbReference type="ChEBI" id="CHEBI:15980"/>
        <dbReference type="ChEBI" id="CHEBI:57783"/>
        <dbReference type="ChEBI" id="CHEBI:58349"/>
        <dbReference type="EC" id="1.1.1.169"/>
    </reaction>
</comment>
<feature type="domain" description="Ketopantoate reductase C-terminal" evidence="6">
    <location>
        <begin position="185"/>
        <end position="307"/>
    </location>
</feature>
<accession>A0A8J2ZZR8</accession>
<keyword evidence="8" id="KW-1185">Reference proteome</keyword>